<keyword evidence="7 12" id="KW-0067">ATP-binding</keyword>
<dbReference type="InterPro" id="IPR003594">
    <property type="entry name" value="HATPase_dom"/>
</dbReference>
<dbReference type="NCBIfam" id="TIGR00229">
    <property type="entry name" value="sensory_box"/>
    <property type="match status" value="1"/>
</dbReference>
<keyword evidence="13" id="KW-1185">Reference proteome</keyword>
<dbReference type="SUPFAM" id="SSF55874">
    <property type="entry name" value="ATPase domain of HSP90 chaperone/DNA topoisomerase II/histidine kinase"/>
    <property type="match status" value="1"/>
</dbReference>
<comment type="catalytic activity">
    <reaction evidence="1">
        <text>ATP + protein L-histidine = ADP + protein N-phospho-L-histidine.</text>
        <dbReference type="EC" id="2.7.13.3"/>
    </reaction>
</comment>
<dbReference type="InterPro" id="IPR036097">
    <property type="entry name" value="HisK_dim/P_sf"/>
</dbReference>
<dbReference type="EMBL" id="JBHTKL010000006">
    <property type="protein sequence ID" value="MFD1020751.1"/>
    <property type="molecule type" value="Genomic_DNA"/>
</dbReference>
<feature type="domain" description="PAS" evidence="10">
    <location>
        <begin position="281"/>
        <end position="354"/>
    </location>
</feature>
<proteinExistence type="predicted"/>
<dbReference type="InterPro" id="IPR013656">
    <property type="entry name" value="PAS_4"/>
</dbReference>
<evidence type="ECO:0000256" key="1">
    <source>
        <dbReference type="ARBA" id="ARBA00000085"/>
    </source>
</evidence>
<dbReference type="GO" id="GO:0005524">
    <property type="term" value="F:ATP binding"/>
    <property type="evidence" value="ECO:0007669"/>
    <property type="project" value="UniProtKB-KW"/>
</dbReference>
<evidence type="ECO:0000313" key="12">
    <source>
        <dbReference type="EMBL" id="MFD1020751.1"/>
    </source>
</evidence>
<feature type="domain" description="Histidine kinase" evidence="9">
    <location>
        <begin position="418"/>
        <end position="623"/>
    </location>
</feature>
<comment type="caution">
    <text evidence="12">The sequence shown here is derived from an EMBL/GenBank/DDBJ whole genome shotgun (WGS) entry which is preliminary data.</text>
</comment>
<dbReference type="PROSITE" id="PS50109">
    <property type="entry name" value="HIS_KIN"/>
    <property type="match status" value="1"/>
</dbReference>
<keyword evidence="6" id="KW-0418">Kinase</keyword>
<evidence type="ECO:0000256" key="6">
    <source>
        <dbReference type="ARBA" id="ARBA00022777"/>
    </source>
</evidence>
<dbReference type="Pfam" id="PF13426">
    <property type="entry name" value="PAS_9"/>
    <property type="match status" value="1"/>
</dbReference>
<sequence length="624" mass="71773">MMLSESVLESITEDDVLTLTEISGVNACIIYPAMEKVRCNRHMQDVTHMKPEISLDTWVDLFYVYDQLGVRHTLSVNHVQQTSEIKARIFHNQQHQWMNCTFVRLSNNLIAVIMKPADLDETKHIDMGKNELSGDLTDLGKGYPPHWHSSPKTTEKLNARAFEMHRRMKDMAESFPHGLGILNKEWEIIYTNPVMDDIMGRSLKEHYKTKLWDLYPVSEYSAFYQHFYLAFETKQTVTFDAPILRSGIQAKVTAYPTDDGLTVFMQDITKKKMYLKALQESEKRFSLLANNIKDVFWICDEKMSNVIYMSNAFREVFGVENRNQMMRADIWKDLVDNETYTKVKSAFSKMVEEERQIEFKVTTPEGEEKWIRTHGFPVRDGEKHYVVGIHEDITDSKEMESIIRKSEQLSAITQISAGIAHEIKNPLTALKGFMQLGMANPDKIETYYEIMINEINRMEAIVCDFMLLAKPENSIELEDVNIENTISYILELFSTQIEDRKLNVHTRFDMENKHLQTDPKRLKQILINVIKNGLEAVAENGTLDILVKCEGHQASIRIQDDGKGLSEEQLNRLGEPFFTTKEDGTGLGIMVTKKMVSDLNGDIQYNSKVGEGTEVTVLLPSACK</sequence>
<dbReference type="CDD" id="cd00082">
    <property type="entry name" value="HisKA"/>
    <property type="match status" value="1"/>
</dbReference>
<keyword evidence="8" id="KW-0902">Two-component regulatory system</keyword>
<dbReference type="Pfam" id="PF08448">
    <property type="entry name" value="PAS_4"/>
    <property type="match status" value="1"/>
</dbReference>
<dbReference type="InterPro" id="IPR035965">
    <property type="entry name" value="PAS-like_dom_sf"/>
</dbReference>
<dbReference type="Gene3D" id="3.30.565.10">
    <property type="entry name" value="Histidine kinase-like ATPase, C-terminal domain"/>
    <property type="match status" value="1"/>
</dbReference>
<dbReference type="InterPro" id="IPR000700">
    <property type="entry name" value="PAS-assoc_C"/>
</dbReference>
<dbReference type="Pfam" id="PF00512">
    <property type="entry name" value="HisKA"/>
    <property type="match status" value="1"/>
</dbReference>
<evidence type="ECO:0000256" key="2">
    <source>
        <dbReference type="ARBA" id="ARBA00012438"/>
    </source>
</evidence>
<dbReference type="Pfam" id="PF02518">
    <property type="entry name" value="HATPase_c"/>
    <property type="match status" value="1"/>
</dbReference>
<organism evidence="12 13">
    <name type="scientific">Thalassobacillus hwangdonensis</name>
    <dbReference type="NCBI Taxonomy" id="546108"/>
    <lineage>
        <taxon>Bacteria</taxon>
        <taxon>Bacillati</taxon>
        <taxon>Bacillota</taxon>
        <taxon>Bacilli</taxon>
        <taxon>Bacillales</taxon>
        <taxon>Bacillaceae</taxon>
        <taxon>Thalassobacillus</taxon>
    </lineage>
</organism>
<evidence type="ECO:0000256" key="4">
    <source>
        <dbReference type="ARBA" id="ARBA00022679"/>
    </source>
</evidence>
<dbReference type="InterPro" id="IPR000014">
    <property type="entry name" value="PAS"/>
</dbReference>
<dbReference type="InterPro" id="IPR001610">
    <property type="entry name" value="PAC"/>
</dbReference>
<dbReference type="SUPFAM" id="SSF55785">
    <property type="entry name" value="PYP-like sensor domain (PAS domain)"/>
    <property type="match status" value="2"/>
</dbReference>
<evidence type="ECO:0000259" key="9">
    <source>
        <dbReference type="PROSITE" id="PS50109"/>
    </source>
</evidence>
<name>A0ABW3L613_9BACI</name>
<dbReference type="PRINTS" id="PR00344">
    <property type="entry name" value="BCTRLSENSOR"/>
</dbReference>
<dbReference type="InterPro" id="IPR036890">
    <property type="entry name" value="HATPase_C_sf"/>
</dbReference>
<dbReference type="SMART" id="SM00388">
    <property type="entry name" value="HisKA"/>
    <property type="match status" value="1"/>
</dbReference>
<feature type="domain" description="PAC" evidence="11">
    <location>
        <begin position="355"/>
        <end position="405"/>
    </location>
</feature>
<dbReference type="PANTHER" id="PTHR43065">
    <property type="entry name" value="SENSOR HISTIDINE KINASE"/>
    <property type="match status" value="1"/>
</dbReference>
<evidence type="ECO:0000259" key="11">
    <source>
        <dbReference type="PROSITE" id="PS50113"/>
    </source>
</evidence>
<dbReference type="RefSeq" id="WP_386062993.1">
    <property type="nucleotide sequence ID" value="NZ_JBHTKL010000006.1"/>
</dbReference>
<reference evidence="13" key="1">
    <citation type="journal article" date="2019" name="Int. J. Syst. Evol. Microbiol.">
        <title>The Global Catalogue of Microorganisms (GCM) 10K type strain sequencing project: providing services to taxonomists for standard genome sequencing and annotation.</title>
        <authorList>
            <consortium name="The Broad Institute Genomics Platform"/>
            <consortium name="The Broad Institute Genome Sequencing Center for Infectious Disease"/>
            <person name="Wu L."/>
            <person name="Ma J."/>
        </authorList>
    </citation>
    <scope>NUCLEOTIDE SEQUENCE [LARGE SCALE GENOMIC DNA]</scope>
    <source>
        <strain evidence="13">CCUG 56607</strain>
    </source>
</reference>
<keyword evidence="4" id="KW-0808">Transferase</keyword>
<evidence type="ECO:0000256" key="8">
    <source>
        <dbReference type="ARBA" id="ARBA00023012"/>
    </source>
</evidence>
<dbReference type="SMART" id="SM00387">
    <property type="entry name" value="HATPase_c"/>
    <property type="match status" value="1"/>
</dbReference>
<dbReference type="InterPro" id="IPR005467">
    <property type="entry name" value="His_kinase_dom"/>
</dbReference>
<keyword evidence="3" id="KW-0597">Phosphoprotein</keyword>
<evidence type="ECO:0000256" key="3">
    <source>
        <dbReference type="ARBA" id="ARBA00022553"/>
    </source>
</evidence>
<dbReference type="EC" id="2.7.13.3" evidence="2"/>
<protein>
    <recommendedName>
        <fullName evidence="2">histidine kinase</fullName>
        <ecNumber evidence="2">2.7.13.3</ecNumber>
    </recommendedName>
</protein>
<evidence type="ECO:0000259" key="10">
    <source>
        <dbReference type="PROSITE" id="PS50112"/>
    </source>
</evidence>
<dbReference type="Proteomes" id="UP001596990">
    <property type="component" value="Unassembled WGS sequence"/>
</dbReference>
<keyword evidence="5" id="KW-0547">Nucleotide-binding</keyword>
<dbReference type="SMART" id="SM00086">
    <property type="entry name" value="PAC"/>
    <property type="match status" value="1"/>
</dbReference>
<dbReference type="InterPro" id="IPR003661">
    <property type="entry name" value="HisK_dim/P_dom"/>
</dbReference>
<dbReference type="PANTHER" id="PTHR43065:SF34">
    <property type="entry name" value="SPORULATION KINASE A"/>
    <property type="match status" value="1"/>
</dbReference>
<dbReference type="Gene3D" id="1.10.287.130">
    <property type="match status" value="1"/>
</dbReference>
<evidence type="ECO:0000256" key="5">
    <source>
        <dbReference type="ARBA" id="ARBA00022741"/>
    </source>
</evidence>
<dbReference type="InterPro" id="IPR004358">
    <property type="entry name" value="Sig_transdc_His_kin-like_C"/>
</dbReference>
<dbReference type="SMART" id="SM00091">
    <property type="entry name" value="PAS"/>
    <property type="match status" value="2"/>
</dbReference>
<dbReference type="SUPFAM" id="SSF47384">
    <property type="entry name" value="Homodimeric domain of signal transducing histidine kinase"/>
    <property type="match status" value="1"/>
</dbReference>
<evidence type="ECO:0000313" key="13">
    <source>
        <dbReference type="Proteomes" id="UP001596990"/>
    </source>
</evidence>
<dbReference type="Gene3D" id="3.30.450.20">
    <property type="entry name" value="PAS domain"/>
    <property type="match status" value="2"/>
</dbReference>
<evidence type="ECO:0000256" key="7">
    <source>
        <dbReference type="ARBA" id="ARBA00022840"/>
    </source>
</evidence>
<dbReference type="PROSITE" id="PS50113">
    <property type="entry name" value="PAC"/>
    <property type="match status" value="1"/>
</dbReference>
<dbReference type="PROSITE" id="PS50112">
    <property type="entry name" value="PAS"/>
    <property type="match status" value="1"/>
</dbReference>
<accession>A0ABW3L613</accession>
<gene>
    <name evidence="12" type="ORF">ACFQ2J_16305</name>
</gene>